<gene>
    <name evidence="1" type="ORF">NUW54_g14619</name>
</gene>
<dbReference type="EMBL" id="JANSHE010007710">
    <property type="protein sequence ID" value="KAJ2957148.1"/>
    <property type="molecule type" value="Genomic_DNA"/>
</dbReference>
<organism evidence="1 2">
    <name type="scientific">Trametes sanguinea</name>
    <dbReference type="NCBI Taxonomy" id="158606"/>
    <lineage>
        <taxon>Eukaryota</taxon>
        <taxon>Fungi</taxon>
        <taxon>Dikarya</taxon>
        <taxon>Basidiomycota</taxon>
        <taxon>Agaricomycotina</taxon>
        <taxon>Agaricomycetes</taxon>
        <taxon>Polyporales</taxon>
        <taxon>Polyporaceae</taxon>
        <taxon>Trametes</taxon>
    </lineage>
</organism>
<name>A0ACC1MD94_9APHY</name>
<sequence length="105" mass="11855">MPSTSSDPNKKTILVFHCEFSVKRAPTFAKHLRSKDRALNNHVYPKVHYPEVYILEGGYSQYSSGASAACIQSGRECRRLRREDAVAEPRQFGLEAIQQVSEISI</sequence>
<proteinExistence type="predicted"/>
<reference evidence="1" key="1">
    <citation type="submission" date="2022-08" db="EMBL/GenBank/DDBJ databases">
        <title>Genome Sequence of Pycnoporus sanguineus.</title>
        <authorList>
            <person name="Buettner E."/>
        </authorList>
    </citation>
    <scope>NUCLEOTIDE SEQUENCE</scope>
    <source>
        <strain evidence="1">CG-C14</strain>
    </source>
</reference>
<accession>A0ACC1MD94</accession>
<keyword evidence="2" id="KW-1185">Reference proteome</keyword>
<comment type="caution">
    <text evidence="1">The sequence shown here is derived from an EMBL/GenBank/DDBJ whole genome shotgun (WGS) entry which is preliminary data.</text>
</comment>
<protein>
    <submittedName>
        <fullName evidence="1">Uncharacterized protein</fullName>
    </submittedName>
</protein>
<evidence type="ECO:0000313" key="1">
    <source>
        <dbReference type="EMBL" id="KAJ2957148.1"/>
    </source>
</evidence>
<evidence type="ECO:0000313" key="2">
    <source>
        <dbReference type="Proteomes" id="UP001144978"/>
    </source>
</evidence>
<dbReference type="Proteomes" id="UP001144978">
    <property type="component" value="Unassembled WGS sequence"/>
</dbReference>